<protein>
    <submittedName>
        <fullName evidence="2">Uncharacterized protein</fullName>
    </submittedName>
</protein>
<evidence type="ECO:0000256" key="1">
    <source>
        <dbReference type="SAM" id="MobiDB-lite"/>
    </source>
</evidence>
<dbReference type="Proteomes" id="UP000076738">
    <property type="component" value="Unassembled WGS sequence"/>
</dbReference>
<gene>
    <name evidence="2" type="ORF">CALVIDRAFT_541181</name>
</gene>
<dbReference type="AlphaFoldDB" id="A0A167I0A8"/>
<dbReference type="EMBL" id="KV417313">
    <property type="protein sequence ID" value="KZO92168.1"/>
    <property type="molecule type" value="Genomic_DNA"/>
</dbReference>
<organism evidence="2 3">
    <name type="scientific">Calocera viscosa (strain TUFC12733)</name>
    <dbReference type="NCBI Taxonomy" id="1330018"/>
    <lineage>
        <taxon>Eukaryota</taxon>
        <taxon>Fungi</taxon>
        <taxon>Dikarya</taxon>
        <taxon>Basidiomycota</taxon>
        <taxon>Agaricomycotina</taxon>
        <taxon>Dacrymycetes</taxon>
        <taxon>Dacrymycetales</taxon>
        <taxon>Dacrymycetaceae</taxon>
        <taxon>Calocera</taxon>
    </lineage>
</organism>
<proteinExistence type="predicted"/>
<feature type="region of interest" description="Disordered" evidence="1">
    <location>
        <begin position="64"/>
        <end position="102"/>
    </location>
</feature>
<keyword evidence="3" id="KW-1185">Reference proteome</keyword>
<sequence length="136" mass="14476">MSVRLVPPISVPYWAVVCLGKAAISRAELDSGRCLEFCVVRGLPYYSSTHASLSSLTGSLSSAERHQRGEANSAAELFVSTRPRLHDNAPEGATKPAALYPPLPNRRVHLQHSAQLGDSTVGHSLRAGSSLSLSLT</sequence>
<reference evidence="2 3" key="1">
    <citation type="journal article" date="2016" name="Mol. Biol. Evol.">
        <title>Comparative Genomics of Early-Diverging Mushroom-Forming Fungi Provides Insights into the Origins of Lignocellulose Decay Capabilities.</title>
        <authorList>
            <person name="Nagy L.G."/>
            <person name="Riley R."/>
            <person name="Tritt A."/>
            <person name="Adam C."/>
            <person name="Daum C."/>
            <person name="Floudas D."/>
            <person name="Sun H."/>
            <person name="Yadav J.S."/>
            <person name="Pangilinan J."/>
            <person name="Larsson K.H."/>
            <person name="Matsuura K."/>
            <person name="Barry K."/>
            <person name="Labutti K."/>
            <person name="Kuo R."/>
            <person name="Ohm R.A."/>
            <person name="Bhattacharya S.S."/>
            <person name="Shirouzu T."/>
            <person name="Yoshinaga Y."/>
            <person name="Martin F.M."/>
            <person name="Grigoriev I.V."/>
            <person name="Hibbett D.S."/>
        </authorList>
    </citation>
    <scope>NUCLEOTIDE SEQUENCE [LARGE SCALE GENOMIC DNA]</scope>
    <source>
        <strain evidence="2 3">TUFC12733</strain>
    </source>
</reference>
<evidence type="ECO:0000313" key="3">
    <source>
        <dbReference type="Proteomes" id="UP000076738"/>
    </source>
</evidence>
<accession>A0A167I0A8</accession>
<name>A0A167I0A8_CALVF</name>
<evidence type="ECO:0000313" key="2">
    <source>
        <dbReference type="EMBL" id="KZO92168.1"/>
    </source>
</evidence>